<reference evidence="1 2" key="1">
    <citation type="submission" date="2018-11" db="EMBL/GenBank/DDBJ databases">
        <title>Aureibaculum marinum gen. nov., sp. nov., a member of the family Flavobacteriaceae isolated from the Bohai Sea.</title>
        <authorList>
            <person name="Ji X."/>
        </authorList>
    </citation>
    <scope>NUCLEOTIDE SEQUENCE [LARGE SCALE GENOMIC DNA]</scope>
    <source>
        <strain evidence="1 2">BH-SD17</strain>
    </source>
</reference>
<dbReference type="AlphaFoldDB" id="A0A3N4NHY0"/>
<sequence length="212" mass="24650">MNNFTLLNLKLHPSFLAYFTLIFIFISCEEKKISHENKEPTKEMLAHIIETEKAVNMYQNYKKERIDILKDTLSTLYGKEFNDTRLVQVNLKILKNYIAYVEKRSKENNINPESLHFYFSVYPSNKEGIQKHHQTFFIAPATKDGNNQYGYTLQKKGNKSEILYLKDVLSNHKTSNNTTQDIQKASFFSLSQDEENGLIFNDQNSVPPYGGS</sequence>
<accession>A0A3N4NHY0</accession>
<name>A0A3N4NHY0_9FLAO</name>
<proteinExistence type="predicted"/>
<dbReference type="EMBL" id="RPFJ01000014">
    <property type="protein sequence ID" value="RPD96022.1"/>
    <property type="molecule type" value="Genomic_DNA"/>
</dbReference>
<evidence type="ECO:0000313" key="1">
    <source>
        <dbReference type="EMBL" id="RPD96022.1"/>
    </source>
</evidence>
<keyword evidence="2" id="KW-1185">Reference proteome</keyword>
<organism evidence="1 2">
    <name type="scientific">Aureibaculum marinum</name>
    <dbReference type="NCBI Taxonomy" id="2487930"/>
    <lineage>
        <taxon>Bacteria</taxon>
        <taxon>Pseudomonadati</taxon>
        <taxon>Bacteroidota</taxon>
        <taxon>Flavobacteriia</taxon>
        <taxon>Flavobacteriales</taxon>
        <taxon>Flavobacteriaceae</taxon>
        <taxon>Aureibaculum</taxon>
    </lineage>
</organism>
<dbReference type="OrthoDB" id="1427559at2"/>
<protein>
    <submittedName>
        <fullName evidence="1">Uncharacterized protein</fullName>
    </submittedName>
</protein>
<dbReference type="RefSeq" id="WP_123898371.1">
    <property type="nucleotide sequence ID" value="NZ_RPFJ01000014.1"/>
</dbReference>
<gene>
    <name evidence="1" type="ORF">EGM88_11185</name>
</gene>
<dbReference type="Proteomes" id="UP000270856">
    <property type="component" value="Unassembled WGS sequence"/>
</dbReference>
<comment type="caution">
    <text evidence="1">The sequence shown here is derived from an EMBL/GenBank/DDBJ whole genome shotgun (WGS) entry which is preliminary data.</text>
</comment>
<evidence type="ECO:0000313" key="2">
    <source>
        <dbReference type="Proteomes" id="UP000270856"/>
    </source>
</evidence>